<keyword evidence="3" id="KW-1133">Transmembrane helix</keyword>
<name>A0A8J1XZL6_OWEFU</name>
<organism evidence="5 6">
    <name type="scientific">Owenia fusiformis</name>
    <name type="common">Polychaete worm</name>
    <dbReference type="NCBI Taxonomy" id="6347"/>
    <lineage>
        <taxon>Eukaryota</taxon>
        <taxon>Metazoa</taxon>
        <taxon>Spiralia</taxon>
        <taxon>Lophotrochozoa</taxon>
        <taxon>Annelida</taxon>
        <taxon>Polychaeta</taxon>
        <taxon>Sedentaria</taxon>
        <taxon>Canalipalpata</taxon>
        <taxon>Sabellida</taxon>
        <taxon>Oweniida</taxon>
        <taxon>Oweniidae</taxon>
        <taxon>Owenia</taxon>
    </lineage>
</organism>
<dbReference type="GO" id="GO:0030150">
    <property type="term" value="P:protein import into mitochondrial matrix"/>
    <property type="evidence" value="ECO:0007669"/>
    <property type="project" value="TreeGrafter"/>
</dbReference>
<dbReference type="GO" id="GO:0005744">
    <property type="term" value="C:TIM23 mitochondrial import inner membrane translocase complex"/>
    <property type="evidence" value="ECO:0007669"/>
    <property type="project" value="TreeGrafter"/>
</dbReference>
<evidence type="ECO:0000256" key="1">
    <source>
        <dbReference type="ARBA" id="ARBA00004141"/>
    </source>
</evidence>
<dbReference type="PANTHER" id="PTHR15371:SF0">
    <property type="entry name" value="SD19278P"/>
    <property type="match status" value="1"/>
</dbReference>
<sequence length="250" mass="26289">MRTFKVTRMRTCWLGNIWILHVTKFVFILANFTQSFPFNRSQMMNSKQDPGGIFGGYGMGDPNVGLAGSPNSGALLSPLHPYLNVDPSLVGPGGAEYIFPEGASKTRGRFEMAFSQIGGSVFAGGAVGGANGIITGIKETAAAQLTGPVRRTQMLNYIAKQGASSAQALGVVALMYSVFGVIISKARGADDELNTLTAATMTGLLYKSSAGWKKCGRAGAVGFGLAAVYCLYTSKDRIKGVLSSKGYDSL</sequence>
<dbReference type="PANTHER" id="PTHR15371">
    <property type="entry name" value="TIM23"/>
    <property type="match status" value="1"/>
</dbReference>
<evidence type="ECO:0000313" key="5">
    <source>
        <dbReference type="EMBL" id="CAH1794548.1"/>
    </source>
</evidence>
<dbReference type="AlphaFoldDB" id="A0A8J1XZL6"/>
<evidence type="ECO:0000313" key="6">
    <source>
        <dbReference type="Proteomes" id="UP000749559"/>
    </source>
</evidence>
<reference evidence="5" key="1">
    <citation type="submission" date="2022-03" db="EMBL/GenBank/DDBJ databases">
        <authorList>
            <person name="Martin C."/>
        </authorList>
    </citation>
    <scope>NUCLEOTIDE SEQUENCE</scope>
</reference>
<dbReference type="OrthoDB" id="159299at2759"/>
<evidence type="ECO:0000256" key="4">
    <source>
        <dbReference type="ARBA" id="ARBA00023136"/>
    </source>
</evidence>
<keyword evidence="6" id="KW-1185">Reference proteome</keyword>
<dbReference type="GO" id="GO:0008320">
    <property type="term" value="F:protein transmembrane transporter activity"/>
    <property type="evidence" value="ECO:0007669"/>
    <property type="project" value="TreeGrafter"/>
</dbReference>
<comment type="caution">
    <text evidence="5">The sequence shown here is derived from an EMBL/GenBank/DDBJ whole genome shotgun (WGS) entry which is preliminary data.</text>
</comment>
<gene>
    <name evidence="5" type="ORF">OFUS_LOCUS19224</name>
</gene>
<evidence type="ECO:0000256" key="2">
    <source>
        <dbReference type="ARBA" id="ARBA00022692"/>
    </source>
</evidence>
<proteinExistence type="predicted"/>
<dbReference type="InterPro" id="IPR045238">
    <property type="entry name" value="Tim23-like"/>
</dbReference>
<keyword evidence="4" id="KW-0472">Membrane</keyword>
<protein>
    <submittedName>
        <fullName evidence="5">Uncharacterized protein</fullName>
    </submittedName>
</protein>
<dbReference type="Pfam" id="PF02466">
    <property type="entry name" value="Tim17"/>
    <property type="match status" value="1"/>
</dbReference>
<dbReference type="EMBL" id="CAIIXF020000009">
    <property type="protein sequence ID" value="CAH1794548.1"/>
    <property type="molecule type" value="Genomic_DNA"/>
</dbReference>
<comment type="subcellular location">
    <subcellularLocation>
        <location evidence="1">Membrane</location>
        <topology evidence="1">Multi-pass membrane protein</topology>
    </subcellularLocation>
</comment>
<keyword evidence="2" id="KW-0812">Transmembrane</keyword>
<accession>A0A8J1XZL6</accession>
<dbReference type="Proteomes" id="UP000749559">
    <property type="component" value="Unassembled WGS sequence"/>
</dbReference>
<evidence type="ECO:0000256" key="3">
    <source>
        <dbReference type="ARBA" id="ARBA00022989"/>
    </source>
</evidence>